<dbReference type="RefSeq" id="XP_014667961.1">
    <property type="nucleotide sequence ID" value="XM_014812475.1"/>
</dbReference>
<dbReference type="Proteomes" id="UP000695022">
    <property type="component" value="Unplaced"/>
</dbReference>
<evidence type="ECO:0000313" key="2">
    <source>
        <dbReference type="Proteomes" id="UP000695022"/>
    </source>
</evidence>
<dbReference type="PANTHER" id="PTHR34343">
    <property type="entry name" value="SEROLOGICALLY DEFINED COLON CANCER ANTIGEN 8"/>
    <property type="match status" value="1"/>
</dbReference>
<name>A0ABM1E6Z0_PRICU</name>
<keyword evidence="2" id="KW-1185">Reference proteome</keyword>
<evidence type="ECO:0000313" key="3">
    <source>
        <dbReference type="RefSeq" id="XP_014667961.1"/>
    </source>
</evidence>
<sequence length="581" mass="65700">MPTVEELIPLLLHHTTYIQQLESECHYSKLAFSKLVTKANTLVENNRLLYEQAKSYVVTAEDQPAMAGCDAQASRPASPTSVLVRMRQELESIRMLHTAKASRLQAQLNCKEAELKEVQSECDDLRSRANSGEARASESEPLRPLCADCMQPCAAETLSQVTRERDETMTSVARLRASLDELQRRERDARHQVAHSVDLVERAQLEKVQLLVEKQQLRAELEKRAEEAADAVRAARACVEEERAAARSHAWEEAEELASKAGALQSRLAAAEHQLDRVSREKAALANEAELARDEINAYKAEMSRAAEQVSGKLARADREQRVAQQDLVRVKQSSETAIKQAQLEGKRLQDEVGKMRCQIDSMEREMSGLREECIDVTGTAQRLRLELNSCRAEKLKSDAGTAEQMKALSWHCEQQEAELANIVRHLHSDHFVDKRRLEDTLAAQGARFRKLTEVCHSLLRKLETSAYKHRSEVKLLRANNRALAEHLEVATRVQRDTESQNLRHCKLHLQNLQKLKETDAQVQQSAQQVCELLTSQNKLLQERRTLSCELDFLRGQLQIFPCRSAQPVGSFAEEAQDIST</sequence>
<gene>
    <name evidence="3" type="primary">LOC106809410</name>
</gene>
<protein>
    <submittedName>
        <fullName evidence="3">Serologically defined colon cancer antigen 8 homolog</fullName>
    </submittedName>
</protein>
<keyword evidence="1" id="KW-0175">Coiled coil</keyword>
<feature type="coiled-coil region" evidence="1">
    <location>
        <begin position="101"/>
        <end position="135"/>
    </location>
</feature>
<dbReference type="InterPro" id="IPR031887">
    <property type="entry name" value="SDCCAG8"/>
</dbReference>
<evidence type="ECO:0000256" key="1">
    <source>
        <dbReference type="SAM" id="Coils"/>
    </source>
</evidence>
<organism evidence="2 3">
    <name type="scientific">Priapulus caudatus</name>
    <name type="common">Priapulid worm</name>
    <dbReference type="NCBI Taxonomy" id="37621"/>
    <lineage>
        <taxon>Eukaryota</taxon>
        <taxon>Metazoa</taxon>
        <taxon>Ecdysozoa</taxon>
        <taxon>Scalidophora</taxon>
        <taxon>Priapulida</taxon>
        <taxon>Priapulimorpha</taxon>
        <taxon>Priapulimorphida</taxon>
        <taxon>Priapulidae</taxon>
        <taxon>Priapulus</taxon>
    </lineage>
</organism>
<accession>A0ABM1E6Z0</accession>
<proteinExistence type="predicted"/>
<dbReference type="PANTHER" id="PTHR34343:SF1">
    <property type="entry name" value="SEROLOGICALLY DEFINED COLON CANCER ANTIGEN 8"/>
    <property type="match status" value="1"/>
</dbReference>
<dbReference type="Pfam" id="PF15964">
    <property type="entry name" value="CCCAP"/>
    <property type="match status" value="1"/>
</dbReference>
<reference evidence="3" key="1">
    <citation type="submission" date="2025-08" db="UniProtKB">
        <authorList>
            <consortium name="RefSeq"/>
        </authorList>
    </citation>
    <scope>IDENTIFICATION</scope>
</reference>
<feature type="coiled-coil region" evidence="1">
    <location>
        <begin position="165"/>
        <end position="373"/>
    </location>
</feature>
<dbReference type="GeneID" id="106809410"/>